<dbReference type="OrthoDB" id="2687876at2759"/>
<name>A0A1R3RUE4_ASPC5</name>
<dbReference type="STRING" id="602072.A0A1R3RUE4"/>
<dbReference type="AlphaFoldDB" id="A0A1R3RUE4"/>
<evidence type="ECO:0000313" key="1">
    <source>
        <dbReference type="EMBL" id="OOF98072.1"/>
    </source>
</evidence>
<gene>
    <name evidence="1" type="ORF">ASPCADRAFT_3139</name>
</gene>
<sequence length="255" mass="29714">MDRCEGFPILETKPEILSKHAMRVTGGTMYRVKIDDQLKYVCVLPRTFHESETMAIPSFEDNEGANMVRLWRGEDGNLQYEFQIWPGLPQKRLWHPDQFDWFDLHEVERITENVSVVTTAADSRTCIAKVKVVEVQLIEFETMIYRLFKDTGLTPTFLGHIYEADRVIGFLLEKVEENPPLRIDFEACKKALQRLHEYKLCLGDVTKDNFLVQSDGTVKLIGFAQCETCLDSSKIVQQEIKMQQEIENLRWIFTE</sequence>
<dbReference type="InterPro" id="IPR011009">
    <property type="entry name" value="Kinase-like_dom_sf"/>
</dbReference>
<proteinExistence type="predicted"/>
<reference evidence="2" key="1">
    <citation type="journal article" date="2017" name="Genome Biol.">
        <title>Comparative genomics reveals high biological diversity and specific adaptations in the industrially and medically important fungal genus Aspergillus.</title>
        <authorList>
            <person name="de Vries R.P."/>
            <person name="Riley R."/>
            <person name="Wiebenga A."/>
            <person name="Aguilar-Osorio G."/>
            <person name="Amillis S."/>
            <person name="Uchima C.A."/>
            <person name="Anderluh G."/>
            <person name="Asadollahi M."/>
            <person name="Askin M."/>
            <person name="Barry K."/>
            <person name="Battaglia E."/>
            <person name="Bayram O."/>
            <person name="Benocci T."/>
            <person name="Braus-Stromeyer S.A."/>
            <person name="Caldana C."/>
            <person name="Canovas D."/>
            <person name="Cerqueira G.C."/>
            <person name="Chen F."/>
            <person name="Chen W."/>
            <person name="Choi C."/>
            <person name="Clum A."/>
            <person name="Dos Santos R.A."/>
            <person name="Damasio A.R."/>
            <person name="Diallinas G."/>
            <person name="Emri T."/>
            <person name="Fekete E."/>
            <person name="Flipphi M."/>
            <person name="Freyberg S."/>
            <person name="Gallo A."/>
            <person name="Gournas C."/>
            <person name="Habgood R."/>
            <person name="Hainaut M."/>
            <person name="Harispe M.L."/>
            <person name="Henrissat B."/>
            <person name="Hilden K.S."/>
            <person name="Hope R."/>
            <person name="Hossain A."/>
            <person name="Karabika E."/>
            <person name="Karaffa L."/>
            <person name="Karanyi Z."/>
            <person name="Krasevec N."/>
            <person name="Kuo A."/>
            <person name="Kusch H."/>
            <person name="LaButti K."/>
            <person name="Lagendijk E.L."/>
            <person name="Lapidus A."/>
            <person name="Levasseur A."/>
            <person name="Lindquist E."/>
            <person name="Lipzen A."/>
            <person name="Logrieco A.F."/>
            <person name="MacCabe A."/>
            <person name="Maekelae M.R."/>
            <person name="Malavazi I."/>
            <person name="Melin P."/>
            <person name="Meyer V."/>
            <person name="Mielnichuk N."/>
            <person name="Miskei M."/>
            <person name="Molnar A.P."/>
            <person name="Mule G."/>
            <person name="Ngan C.Y."/>
            <person name="Orejas M."/>
            <person name="Orosz E."/>
            <person name="Ouedraogo J.P."/>
            <person name="Overkamp K.M."/>
            <person name="Park H.-S."/>
            <person name="Perrone G."/>
            <person name="Piumi F."/>
            <person name="Punt P.J."/>
            <person name="Ram A.F."/>
            <person name="Ramon A."/>
            <person name="Rauscher S."/>
            <person name="Record E."/>
            <person name="Riano-Pachon D.M."/>
            <person name="Robert V."/>
            <person name="Roehrig J."/>
            <person name="Ruller R."/>
            <person name="Salamov A."/>
            <person name="Salih N.S."/>
            <person name="Samson R.A."/>
            <person name="Sandor E."/>
            <person name="Sanguinetti M."/>
            <person name="Schuetze T."/>
            <person name="Sepcic K."/>
            <person name="Shelest E."/>
            <person name="Sherlock G."/>
            <person name="Sophianopoulou V."/>
            <person name="Squina F.M."/>
            <person name="Sun H."/>
            <person name="Susca A."/>
            <person name="Todd R.B."/>
            <person name="Tsang A."/>
            <person name="Unkles S.E."/>
            <person name="van de Wiele N."/>
            <person name="van Rossen-Uffink D."/>
            <person name="Oliveira J.V."/>
            <person name="Vesth T.C."/>
            <person name="Visser J."/>
            <person name="Yu J.-H."/>
            <person name="Zhou M."/>
            <person name="Andersen M.R."/>
            <person name="Archer D.B."/>
            <person name="Baker S.E."/>
            <person name="Benoit I."/>
            <person name="Brakhage A.A."/>
            <person name="Braus G.H."/>
            <person name="Fischer R."/>
            <person name="Frisvad J.C."/>
            <person name="Goldman G.H."/>
            <person name="Houbraken J."/>
            <person name="Oakley B."/>
            <person name="Pocsi I."/>
            <person name="Scazzocchio C."/>
            <person name="Seiboth B."/>
            <person name="vanKuyk P.A."/>
            <person name="Wortman J."/>
            <person name="Dyer P.S."/>
            <person name="Grigoriev I.V."/>
        </authorList>
    </citation>
    <scope>NUCLEOTIDE SEQUENCE [LARGE SCALE GENOMIC DNA]</scope>
    <source>
        <strain evidence="2">ITEM 5010</strain>
    </source>
</reference>
<protein>
    <recommendedName>
        <fullName evidence="3">Aminoglycoside phosphotransferase domain-containing protein</fullName>
    </recommendedName>
</protein>
<accession>A0A1R3RUE4</accession>
<keyword evidence="2" id="KW-1185">Reference proteome</keyword>
<dbReference type="EMBL" id="KV907496">
    <property type="protein sequence ID" value="OOF98072.1"/>
    <property type="molecule type" value="Genomic_DNA"/>
</dbReference>
<dbReference type="OMA" id="WTVAHIS"/>
<dbReference type="Proteomes" id="UP000188318">
    <property type="component" value="Unassembled WGS sequence"/>
</dbReference>
<evidence type="ECO:0008006" key="3">
    <source>
        <dbReference type="Google" id="ProtNLM"/>
    </source>
</evidence>
<organism evidence="1 2">
    <name type="scientific">Aspergillus carbonarius (strain ITEM 5010)</name>
    <dbReference type="NCBI Taxonomy" id="602072"/>
    <lineage>
        <taxon>Eukaryota</taxon>
        <taxon>Fungi</taxon>
        <taxon>Dikarya</taxon>
        <taxon>Ascomycota</taxon>
        <taxon>Pezizomycotina</taxon>
        <taxon>Eurotiomycetes</taxon>
        <taxon>Eurotiomycetidae</taxon>
        <taxon>Eurotiales</taxon>
        <taxon>Aspergillaceae</taxon>
        <taxon>Aspergillus</taxon>
        <taxon>Aspergillus subgen. Circumdati</taxon>
    </lineage>
</organism>
<dbReference type="SUPFAM" id="SSF56112">
    <property type="entry name" value="Protein kinase-like (PK-like)"/>
    <property type="match status" value="1"/>
</dbReference>
<dbReference type="VEuPathDB" id="FungiDB:ASPCADRAFT_3139"/>
<evidence type="ECO:0000313" key="2">
    <source>
        <dbReference type="Proteomes" id="UP000188318"/>
    </source>
</evidence>